<keyword evidence="2" id="KW-1185">Reference proteome</keyword>
<dbReference type="AlphaFoldDB" id="A0A834IWF3"/>
<dbReference type="EMBL" id="JAACXV010000061">
    <property type="protein sequence ID" value="KAF7285100.1"/>
    <property type="molecule type" value="Genomic_DNA"/>
</dbReference>
<organism evidence="1 2">
    <name type="scientific">Rhynchophorus ferrugineus</name>
    <name type="common">Red palm weevil</name>
    <name type="synonym">Curculio ferrugineus</name>
    <dbReference type="NCBI Taxonomy" id="354439"/>
    <lineage>
        <taxon>Eukaryota</taxon>
        <taxon>Metazoa</taxon>
        <taxon>Ecdysozoa</taxon>
        <taxon>Arthropoda</taxon>
        <taxon>Hexapoda</taxon>
        <taxon>Insecta</taxon>
        <taxon>Pterygota</taxon>
        <taxon>Neoptera</taxon>
        <taxon>Endopterygota</taxon>
        <taxon>Coleoptera</taxon>
        <taxon>Polyphaga</taxon>
        <taxon>Cucujiformia</taxon>
        <taxon>Curculionidae</taxon>
        <taxon>Dryophthorinae</taxon>
        <taxon>Rhynchophorus</taxon>
    </lineage>
</organism>
<comment type="caution">
    <text evidence="1">The sequence shown here is derived from an EMBL/GenBank/DDBJ whole genome shotgun (WGS) entry which is preliminary data.</text>
</comment>
<sequence>MWLSNLAPIDRGHFDIGRSPYAPPKLLSNCQKTVVPAQPRDLSSGQAPPQLVRLASRLVDRATLTAAFVAKTKTARWQVAPPLVLTVRAGTK</sequence>
<gene>
    <name evidence="1" type="ORF">GWI33_011951</name>
</gene>
<name>A0A834IWF3_RHYFE</name>
<proteinExistence type="predicted"/>
<protein>
    <submittedName>
        <fullName evidence="1">Uncharacterized protein</fullName>
    </submittedName>
</protein>
<evidence type="ECO:0000313" key="1">
    <source>
        <dbReference type="EMBL" id="KAF7285100.1"/>
    </source>
</evidence>
<evidence type="ECO:0000313" key="2">
    <source>
        <dbReference type="Proteomes" id="UP000625711"/>
    </source>
</evidence>
<dbReference type="Proteomes" id="UP000625711">
    <property type="component" value="Unassembled WGS sequence"/>
</dbReference>
<accession>A0A834IWF3</accession>
<reference evidence="1" key="1">
    <citation type="submission" date="2020-08" db="EMBL/GenBank/DDBJ databases">
        <title>Genome sequencing and assembly of the red palm weevil Rhynchophorus ferrugineus.</title>
        <authorList>
            <person name="Dias G.B."/>
            <person name="Bergman C.M."/>
            <person name="Manee M."/>
        </authorList>
    </citation>
    <scope>NUCLEOTIDE SEQUENCE</scope>
    <source>
        <strain evidence="1">AA-2017</strain>
        <tissue evidence="1">Whole larva</tissue>
    </source>
</reference>